<feature type="region of interest" description="Disordered" evidence="3">
    <location>
        <begin position="1132"/>
        <end position="1157"/>
    </location>
</feature>
<evidence type="ECO:0000313" key="7">
    <source>
        <dbReference type="Proteomes" id="UP001446871"/>
    </source>
</evidence>
<feature type="repeat" description="ANK" evidence="2">
    <location>
        <begin position="1001"/>
        <end position="1033"/>
    </location>
</feature>
<dbReference type="InterPro" id="IPR056884">
    <property type="entry name" value="NPHP3-like_N"/>
</dbReference>
<comment type="caution">
    <text evidence="6">The sequence shown here is derived from an EMBL/GenBank/DDBJ whole genome shotgun (WGS) entry which is preliminary data.</text>
</comment>
<dbReference type="SUPFAM" id="SSF48403">
    <property type="entry name" value="Ankyrin repeat"/>
    <property type="match status" value="1"/>
</dbReference>
<dbReference type="SUPFAM" id="SSF52540">
    <property type="entry name" value="P-loop containing nucleoside triphosphate hydrolases"/>
    <property type="match status" value="1"/>
</dbReference>
<keyword evidence="2" id="KW-0040">ANK repeat</keyword>
<keyword evidence="1" id="KW-0677">Repeat</keyword>
<feature type="repeat" description="ANK" evidence="2">
    <location>
        <begin position="968"/>
        <end position="1000"/>
    </location>
</feature>
<dbReference type="PROSITE" id="PS50297">
    <property type="entry name" value="ANK_REP_REGION"/>
    <property type="match status" value="5"/>
</dbReference>
<dbReference type="Pfam" id="PF12796">
    <property type="entry name" value="Ank_2"/>
    <property type="match status" value="2"/>
</dbReference>
<dbReference type="PANTHER" id="PTHR10039">
    <property type="entry name" value="AMELOGENIN"/>
    <property type="match status" value="1"/>
</dbReference>
<feature type="domain" description="GPI inositol-deacylase winged helix" evidence="4">
    <location>
        <begin position="631"/>
        <end position="713"/>
    </location>
</feature>
<feature type="repeat" description="ANK" evidence="2">
    <location>
        <begin position="1034"/>
        <end position="1066"/>
    </location>
</feature>
<dbReference type="SMART" id="SM00248">
    <property type="entry name" value="ANK"/>
    <property type="match status" value="8"/>
</dbReference>
<dbReference type="InterPro" id="IPR054471">
    <property type="entry name" value="GPIID_WHD"/>
</dbReference>
<dbReference type="Pfam" id="PF22939">
    <property type="entry name" value="WHD_GPIID"/>
    <property type="match status" value="1"/>
</dbReference>
<dbReference type="InterPro" id="IPR027417">
    <property type="entry name" value="P-loop_NTPase"/>
</dbReference>
<sequence>MEAAQKEVSTEDVNKLFETILDRLAGRDEFIRQPSPRIFIVYAHRNPEVGNAKDEVVERIIKWLKHCRCRVLSDKSAIERFPNQQANPETVHDILESQLRILPDVVGYPGSRSHEVVDKIVVCGSEVLRGYWQHQFTEPYIEKIKEIYRTSNKSWSQLHDLVNAKAGEEGFHWVLTELAFLDIRRSASEDGVGGIIPLTLSGGLPGDYLPFIQKCRVVLKQKEGRSADMTEQHMLYFRLLEQLYPRSEPTIKEFEDCYKDALKKLSRSAGMGSTTDIIVSRVNRTSAALFEHLDAATRVAQSVGQQHERIESEEKKRREEQKLQFLGSLSPLSCRDRKDRNPDRMENTCEWVTRHPKFQTWHNSSASSFLLVSADPGCGKSVLAKYLVDVVLSKPETRTTCYFFFKDEFDDQRSAINALRSVIHQLFTKKLTLFSDGILRRFQQDGQIISSLRDLWDILIEAVTCEDAGGVVCVLDAFDECEEREQKILEELFTKFYMIQNTKSSLKFLVTNRPYHGITRRFHALESKWPSIRLAGEAGPEMDQIHKEIDTVIHARAEELKGNPLTEDQYDLLVKGITSTENRTYLWATLILDLVQQVAGPTPTELEAILRELPQDLNIIYENILLRSPERSRHKATNILRMVVAAERPLTPLELTQALAVEECPEPHANLQVQCEAESSRTIREYCGLFVRITESKVYLIHQTARQFLVREHATQQVHRQWEKSLSLDDCHLLLARICISSLLFEQPSFKQFAEYAATRWFVHFRKAGSMGSSQQVFLRAQQLCHAYGAEGRPELKLKRLFWLTPLVVLAEDKTHGSKHPRERYPAGVTALVVAVVFDLPDLVKFLVKKGEADILARQGTRRYNALDAACELRYAHMVRILLTSLSWAKVAELLRQRSPCEHTASLQRWSPCEHTPLGIAIRNNDEETFRALVDISVVAWGTWYTKIPLLARLFPSGWAQVNLKDQHGFTPLHIACRMGHAKLGSLLINRHAQVNARSEKGKTPLHEASRFGQEGVARLLIEQHALVDARNKVGDTPLHEASLNGHEGFAKLLIEGHALVDARNEWESTPLHRASYNGHKAVVRLLLEHGAKINPRDWLGYTPLGRAHMFGHNAVAQLLLKHGARISFDDDSHGSIPENSMNPMLPPSDRKPDTSDKTFKTSFIDSLLPVVWTHVAWWRRLLIIRGY</sequence>
<protein>
    <recommendedName>
        <fullName evidence="8">NACHT domain-containing protein</fullName>
    </recommendedName>
</protein>
<evidence type="ECO:0000259" key="5">
    <source>
        <dbReference type="Pfam" id="PF24883"/>
    </source>
</evidence>
<evidence type="ECO:0008006" key="8">
    <source>
        <dbReference type="Google" id="ProtNLM"/>
    </source>
</evidence>
<gene>
    <name evidence="6" type="ORF">PG996_004787</name>
</gene>
<accession>A0ABR1W543</accession>
<feature type="repeat" description="ANK" evidence="2">
    <location>
        <begin position="1067"/>
        <end position="1099"/>
    </location>
</feature>
<dbReference type="PANTHER" id="PTHR10039:SF14">
    <property type="entry name" value="NACHT DOMAIN-CONTAINING PROTEIN"/>
    <property type="match status" value="1"/>
</dbReference>
<evidence type="ECO:0000313" key="6">
    <source>
        <dbReference type="EMBL" id="KAK8078617.1"/>
    </source>
</evidence>
<feature type="repeat" description="ANK" evidence="2">
    <location>
        <begin position="1100"/>
        <end position="1132"/>
    </location>
</feature>
<dbReference type="Pfam" id="PF24883">
    <property type="entry name" value="NPHP3_N"/>
    <property type="match status" value="1"/>
</dbReference>
<evidence type="ECO:0000259" key="4">
    <source>
        <dbReference type="Pfam" id="PF22939"/>
    </source>
</evidence>
<name>A0ABR1W543_9PEZI</name>
<dbReference type="Gene3D" id="3.40.50.300">
    <property type="entry name" value="P-loop containing nucleotide triphosphate hydrolases"/>
    <property type="match status" value="1"/>
</dbReference>
<dbReference type="PROSITE" id="PS50088">
    <property type="entry name" value="ANK_REPEAT"/>
    <property type="match status" value="5"/>
</dbReference>
<dbReference type="InterPro" id="IPR036770">
    <property type="entry name" value="Ankyrin_rpt-contain_sf"/>
</dbReference>
<dbReference type="PRINTS" id="PR01415">
    <property type="entry name" value="ANKYRIN"/>
</dbReference>
<reference evidence="6 7" key="1">
    <citation type="submission" date="2023-01" db="EMBL/GenBank/DDBJ databases">
        <title>Analysis of 21 Apiospora genomes using comparative genomics revels a genus with tremendous synthesis potential of carbohydrate active enzymes and secondary metabolites.</title>
        <authorList>
            <person name="Sorensen T."/>
        </authorList>
    </citation>
    <scope>NUCLEOTIDE SEQUENCE [LARGE SCALE GENOMIC DNA]</scope>
    <source>
        <strain evidence="6 7">CBS 83171</strain>
    </source>
</reference>
<evidence type="ECO:0000256" key="3">
    <source>
        <dbReference type="SAM" id="MobiDB-lite"/>
    </source>
</evidence>
<feature type="domain" description="Nephrocystin 3-like N-terminal" evidence="5">
    <location>
        <begin position="347"/>
        <end position="513"/>
    </location>
</feature>
<keyword evidence="7" id="KW-1185">Reference proteome</keyword>
<dbReference type="Proteomes" id="UP001446871">
    <property type="component" value="Unassembled WGS sequence"/>
</dbReference>
<evidence type="ECO:0000256" key="1">
    <source>
        <dbReference type="ARBA" id="ARBA00022737"/>
    </source>
</evidence>
<dbReference type="EMBL" id="JAQQWM010000002">
    <property type="protein sequence ID" value="KAK8078617.1"/>
    <property type="molecule type" value="Genomic_DNA"/>
</dbReference>
<dbReference type="InterPro" id="IPR002110">
    <property type="entry name" value="Ankyrin_rpt"/>
</dbReference>
<evidence type="ECO:0000256" key="2">
    <source>
        <dbReference type="PROSITE-ProRule" id="PRU00023"/>
    </source>
</evidence>
<dbReference type="Gene3D" id="1.25.40.20">
    <property type="entry name" value="Ankyrin repeat-containing domain"/>
    <property type="match status" value="4"/>
</dbReference>
<proteinExistence type="predicted"/>
<organism evidence="6 7">
    <name type="scientific">Apiospora saccharicola</name>
    <dbReference type="NCBI Taxonomy" id="335842"/>
    <lineage>
        <taxon>Eukaryota</taxon>
        <taxon>Fungi</taxon>
        <taxon>Dikarya</taxon>
        <taxon>Ascomycota</taxon>
        <taxon>Pezizomycotina</taxon>
        <taxon>Sordariomycetes</taxon>
        <taxon>Xylariomycetidae</taxon>
        <taxon>Amphisphaeriales</taxon>
        <taxon>Apiosporaceae</taxon>
        <taxon>Apiospora</taxon>
    </lineage>
</organism>